<protein>
    <submittedName>
        <fullName evidence="1">12313_t:CDS:1</fullName>
    </submittedName>
</protein>
<feature type="non-terminal residue" evidence="1">
    <location>
        <position position="1"/>
    </location>
</feature>
<comment type="caution">
    <text evidence="1">The sequence shown here is derived from an EMBL/GenBank/DDBJ whole genome shotgun (WGS) entry which is preliminary data.</text>
</comment>
<evidence type="ECO:0000313" key="1">
    <source>
        <dbReference type="EMBL" id="CAG8756654.1"/>
    </source>
</evidence>
<name>A0A9N9NSM6_9GLOM</name>
<dbReference type="EMBL" id="CAJVPS010043926">
    <property type="protein sequence ID" value="CAG8756654.1"/>
    <property type="molecule type" value="Genomic_DNA"/>
</dbReference>
<evidence type="ECO:0000313" key="2">
    <source>
        <dbReference type="Proteomes" id="UP000789508"/>
    </source>
</evidence>
<dbReference type="Proteomes" id="UP000789508">
    <property type="component" value="Unassembled WGS sequence"/>
</dbReference>
<dbReference type="AlphaFoldDB" id="A0A9N9NSM6"/>
<organism evidence="1 2">
    <name type="scientific">Ambispora leptoticha</name>
    <dbReference type="NCBI Taxonomy" id="144679"/>
    <lineage>
        <taxon>Eukaryota</taxon>
        <taxon>Fungi</taxon>
        <taxon>Fungi incertae sedis</taxon>
        <taxon>Mucoromycota</taxon>
        <taxon>Glomeromycotina</taxon>
        <taxon>Glomeromycetes</taxon>
        <taxon>Archaeosporales</taxon>
        <taxon>Ambisporaceae</taxon>
        <taxon>Ambispora</taxon>
    </lineage>
</organism>
<keyword evidence="2" id="KW-1185">Reference proteome</keyword>
<feature type="non-terminal residue" evidence="1">
    <location>
        <position position="40"/>
    </location>
</feature>
<reference evidence="1" key="1">
    <citation type="submission" date="2021-06" db="EMBL/GenBank/DDBJ databases">
        <authorList>
            <person name="Kallberg Y."/>
            <person name="Tangrot J."/>
            <person name="Rosling A."/>
        </authorList>
    </citation>
    <scope>NUCLEOTIDE SEQUENCE</scope>
    <source>
        <strain evidence="1">FL130A</strain>
    </source>
</reference>
<sequence length="40" mass="4507">KPDKNPVVAEKQIAAIHVLAEKEIYYAQKNAGNAKTFNYM</sequence>
<accession>A0A9N9NSM6</accession>
<proteinExistence type="predicted"/>
<gene>
    <name evidence="1" type="ORF">ALEPTO_LOCUS13510</name>
</gene>